<evidence type="ECO:0000313" key="2">
    <source>
        <dbReference type="EMBL" id="QQK47221.1"/>
    </source>
</evidence>
<name>A0A7T7BPD1_PENDI</name>
<feature type="region of interest" description="Disordered" evidence="1">
    <location>
        <begin position="55"/>
        <end position="159"/>
    </location>
</feature>
<feature type="compositionally biased region" description="Basic and acidic residues" evidence="1">
    <location>
        <begin position="216"/>
        <end position="225"/>
    </location>
</feature>
<feature type="region of interest" description="Disordered" evidence="1">
    <location>
        <begin position="184"/>
        <end position="294"/>
    </location>
</feature>
<feature type="compositionally biased region" description="Polar residues" evidence="1">
    <location>
        <begin position="251"/>
        <end position="266"/>
    </location>
</feature>
<feature type="compositionally biased region" description="Low complexity" evidence="1">
    <location>
        <begin position="55"/>
        <end position="80"/>
    </location>
</feature>
<dbReference type="Proteomes" id="UP000595662">
    <property type="component" value="Chromosome 5"/>
</dbReference>
<feature type="compositionally biased region" description="Polar residues" evidence="1">
    <location>
        <begin position="280"/>
        <end position="289"/>
    </location>
</feature>
<dbReference type="KEGG" id="pdp:PDIP_26790"/>
<protein>
    <submittedName>
        <fullName evidence="2">Uncharacterized protein</fullName>
    </submittedName>
</protein>
<dbReference type="VEuPathDB" id="FungiDB:PDIP_26790"/>
<feature type="region of interest" description="Disordered" evidence="1">
    <location>
        <begin position="11"/>
        <end position="43"/>
    </location>
</feature>
<feature type="compositionally biased region" description="Acidic residues" evidence="1">
    <location>
        <begin position="130"/>
        <end position="146"/>
    </location>
</feature>
<evidence type="ECO:0000256" key="1">
    <source>
        <dbReference type="SAM" id="MobiDB-lite"/>
    </source>
</evidence>
<evidence type="ECO:0000313" key="3">
    <source>
        <dbReference type="Proteomes" id="UP000595662"/>
    </source>
</evidence>
<dbReference type="AlphaFoldDB" id="A0A7T7BPD1"/>
<gene>
    <name evidence="2" type="ORF">Pdw03_2119</name>
</gene>
<accession>A0A7T7BPD1</accession>
<reference evidence="2 3" key="1">
    <citation type="submission" date="2020-08" db="EMBL/GenBank/DDBJ databases">
        <title>The completed genome sequence of the pathogenic ascomycete fungus Penicillium digitatum.</title>
        <authorList>
            <person name="Wang M."/>
        </authorList>
    </citation>
    <scope>NUCLEOTIDE SEQUENCE [LARGE SCALE GENOMIC DNA]</scope>
    <source>
        <strain evidence="2 3">PdW03</strain>
    </source>
</reference>
<organism evidence="2 3">
    <name type="scientific">Penicillium digitatum</name>
    <name type="common">Green mold</name>
    <dbReference type="NCBI Taxonomy" id="36651"/>
    <lineage>
        <taxon>Eukaryota</taxon>
        <taxon>Fungi</taxon>
        <taxon>Dikarya</taxon>
        <taxon>Ascomycota</taxon>
        <taxon>Pezizomycotina</taxon>
        <taxon>Eurotiomycetes</taxon>
        <taxon>Eurotiomycetidae</taxon>
        <taxon>Eurotiales</taxon>
        <taxon>Aspergillaceae</taxon>
        <taxon>Penicillium</taxon>
    </lineage>
</organism>
<dbReference type="RefSeq" id="XP_014536140.2">
    <property type="nucleotide sequence ID" value="XM_014680654.2"/>
</dbReference>
<feature type="compositionally biased region" description="Polar residues" evidence="1">
    <location>
        <begin position="201"/>
        <end position="210"/>
    </location>
</feature>
<sequence>MKDFCRSLKQCLGPCHSNDEQDSDDPGLPLSQPAPQSASGSGVLPQMVYLTHLVPKASAPPKATAKPSPAAKPGQAQKPAHGLKPALSKKETKPQKKAATDRRGNISDEEYPPLPPSRESSRTGVTPEMSDIDINDYDASDVEIPDADPGNEFLSYPRCPSQILRDDPAIELFSNAVESESSSDNHLYFGSARPNAPQPALQPQHQSGPRSQPFAESRKRAHVEDVENSGQEWSPDSTSIVSSPSKRLRTSVASLQTEAQMTTEPNLSFPRRELSPWRGASSTSSNINTDGDLCLQPSDSTINSYREKGAQLVAWLENPNEPHCNIAPATITLQNMLTAPPADRFEVGNSYHKDLGDTLNGGDLESTGLTTEDNRYRYTSLTNIVTNPEILEIHECSRLSNSYAHLIGPGLIVGHSIFRYDNLQWNEIARALYVNDHDISTLRHVLFTCVINEETAPYVRQILYPRFGRSFHAATYEPCLKIERGTPEYEELLGTKLGKATAILLISSLPRGTRRIARAVVWNTYSTLQLRFEIEPIPANPDDEPEIVQS</sequence>
<dbReference type="EMBL" id="CP060778">
    <property type="protein sequence ID" value="QQK47221.1"/>
    <property type="molecule type" value="Genomic_DNA"/>
</dbReference>
<feature type="compositionally biased region" description="Basic and acidic residues" evidence="1">
    <location>
        <begin position="88"/>
        <end position="106"/>
    </location>
</feature>
<proteinExistence type="predicted"/>
<dbReference type="GeneID" id="26230999"/>
<feature type="compositionally biased region" description="Low complexity" evidence="1">
    <location>
        <begin position="234"/>
        <end position="245"/>
    </location>
</feature>